<dbReference type="InterPro" id="IPR011604">
    <property type="entry name" value="PDDEXK-like_dom_sf"/>
</dbReference>
<organism evidence="2 3">
    <name type="scientific">Aquimarina spongiae</name>
    <dbReference type="NCBI Taxonomy" id="570521"/>
    <lineage>
        <taxon>Bacteria</taxon>
        <taxon>Pseudomonadati</taxon>
        <taxon>Bacteroidota</taxon>
        <taxon>Flavobacteriia</taxon>
        <taxon>Flavobacteriales</taxon>
        <taxon>Flavobacteriaceae</taxon>
        <taxon>Aquimarina</taxon>
    </lineage>
</organism>
<dbReference type="Proteomes" id="UP000184432">
    <property type="component" value="Unassembled WGS sequence"/>
</dbReference>
<dbReference type="InterPro" id="IPR011335">
    <property type="entry name" value="Restrct_endonuc-II-like"/>
</dbReference>
<accession>A0A1M6FIJ1</accession>
<evidence type="ECO:0000259" key="1">
    <source>
        <dbReference type="Pfam" id="PF12705"/>
    </source>
</evidence>
<dbReference type="AlphaFoldDB" id="A0A1M6FIJ1"/>
<sequence>MKSFLQEVLQDLNYSPKEISNVIFLVPSKRAGLFLKKELVNAFGDHTILLPEIYSIEEFISKLSGLQQIDSIQALFEFYESYLQTFPEQDKEDFETFSNWAQTLISDFNEIDRYCIDHKSFFSYLSGIQDLNHWYLQKEKTKLIQNYIRFWESLKEYYDAFKNRLLSQKIGYQGLLYRKASEDIVNYIKEEKRTHILVGFNALNNAEQLIFQELLGANMAEVYWDGDEFFFNNTYHEASLFLRNYKEQWEYYQKHPFRWIGDHFSDKKDIQIIGAPKHVGQAKYVGEIVATIPEKEMENTALVLADEGLLQPLLNVLPDTVRSINITMGLPLREVPISGFFEQLFDLHKHSNTKGLYYKSVVQILSTLPAFRLLKETSRKLIETISRNNMVFVSLEQLKEGCSDKKQELLELLFKPWEDVAVAVENCRILITQLRDHIEQEDHQIELEYVYRFHIVFNKLSALIDDYDYLKTIAGLHSLYRDILLTENLDFSGEPFSGLQFMGMLESRCLDFETVIITSVNEGILPAGKSANSFIPYDLKRAYNLPTYREKDAIYTYHFYRLIQRAKKVYLLYNTESEGVGGGEKSRFLHQLAIDKRPKHNIEQLLVSSDVPKLSSDPLRIDKNEEILASLKALSNHGLSPSALTTYIRNPIDFYYKYVLGIQEMQEVEETIAANTLGTVIHNTLEVFYKPLEGVVLTLEHLKQMKENVAKEIQIQFKETYSELDITQGKNLLIFEVAKKYIYNFLRSEEKLVNSGSQLKIVAIESNLKTELNVLELNFPVYIKGKVDRIDELDGKLRVIDYKTGKVTRNDVVLMDWDLISEEYKYSKAFQVLSYAYMQSMHVAESPFQAGVISFKNLQEGFLRFGTKQSVRGKVDHEVTAEVMDTFLIQLKKVIIEIFESTIPFTEKEI</sequence>
<dbReference type="SUPFAM" id="SSF52540">
    <property type="entry name" value="P-loop containing nucleoside triphosphate hydrolases"/>
    <property type="match status" value="1"/>
</dbReference>
<evidence type="ECO:0000313" key="3">
    <source>
        <dbReference type="Proteomes" id="UP000184432"/>
    </source>
</evidence>
<dbReference type="Gene3D" id="3.40.50.300">
    <property type="entry name" value="P-loop containing nucleotide triphosphate hydrolases"/>
    <property type="match status" value="1"/>
</dbReference>
<dbReference type="SUPFAM" id="SSF52980">
    <property type="entry name" value="Restriction endonuclease-like"/>
    <property type="match status" value="1"/>
</dbReference>
<dbReference type="OrthoDB" id="9762792at2"/>
<protein>
    <submittedName>
        <fullName evidence="2">PD-(D/E)XK nuclease superfamily protein</fullName>
    </submittedName>
</protein>
<keyword evidence="3" id="KW-1185">Reference proteome</keyword>
<dbReference type="InterPro" id="IPR038726">
    <property type="entry name" value="PDDEXK_AddAB-type"/>
</dbReference>
<reference evidence="3" key="1">
    <citation type="submission" date="2016-11" db="EMBL/GenBank/DDBJ databases">
        <authorList>
            <person name="Varghese N."/>
            <person name="Submissions S."/>
        </authorList>
    </citation>
    <scope>NUCLEOTIDE SEQUENCE [LARGE SCALE GENOMIC DNA]</scope>
    <source>
        <strain evidence="3">DSM 22623</strain>
    </source>
</reference>
<dbReference type="Pfam" id="PF12705">
    <property type="entry name" value="PDDEXK_1"/>
    <property type="match status" value="1"/>
</dbReference>
<dbReference type="InterPro" id="IPR027417">
    <property type="entry name" value="P-loop_NTPase"/>
</dbReference>
<evidence type="ECO:0000313" key="2">
    <source>
        <dbReference type="EMBL" id="SHI97449.1"/>
    </source>
</evidence>
<dbReference type="STRING" id="570521.SAMN04488508_104302"/>
<gene>
    <name evidence="2" type="ORF">SAMN04488508_104302</name>
</gene>
<proteinExistence type="predicted"/>
<dbReference type="RefSeq" id="WP_073316115.1">
    <property type="nucleotide sequence ID" value="NZ_FQYP01000004.1"/>
</dbReference>
<feature type="domain" description="PD-(D/E)XK endonuclease-like" evidence="1">
    <location>
        <begin position="639"/>
        <end position="907"/>
    </location>
</feature>
<dbReference type="EMBL" id="FQYP01000004">
    <property type="protein sequence ID" value="SHI97449.1"/>
    <property type="molecule type" value="Genomic_DNA"/>
</dbReference>
<name>A0A1M6FIJ1_9FLAO</name>
<dbReference type="Gene3D" id="3.90.320.10">
    <property type="match status" value="1"/>
</dbReference>